<keyword evidence="1" id="KW-0472">Membrane</keyword>
<evidence type="ECO:0000313" key="3">
    <source>
        <dbReference type="Proteomes" id="UP000257109"/>
    </source>
</evidence>
<dbReference type="PANTHER" id="PTHR34118:SF1">
    <property type="entry name" value="NF-KAPPA-B INHIBITOR-LIKE PROTEIN"/>
    <property type="match status" value="1"/>
</dbReference>
<name>A0A371HJL4_MUCPR</name>
<dbReference type="OrthoDB" id="2008878at2759"/>
<dbReference type="PANTHER" id="PTHR34118">
    <property type="entry name" value="NF-KAPPA-B INHIBITOR-LIKE PROTEIN-RELATED"/>
    <property type="match status" value="1"/>
</dbReference>
<evidence type="ECO:0000256" key="1">
    <source>
        <dbReference type="SAM" id="Phobius"/>
    </source>
</evidence>
<protein>
    <submittedName>
        <fullName evidence="2">Uncharacterized protein</fullName>
    </submittedName>
</protein>
<accession>A0A371HJL4</accession>
<comment type="caution">
    <text evidence="2">The sequence shown here is derived from an EMBL/GenBank/DDBJ whole genome shotgun (WGS) entry which is preliminary data.</text>
</comment>
<keyword evidence="1" id="KW-0812">Transmembrane</keyword>
<feature type="non-terminal residue" evidence="2">
    <location>
        <position position="1"/>
    </location>
</feature>
<keyword evidence="1" id="KW-1133">Transmembrane helix</keyword>
<proteinExistence type="predicted"/>
<dbReference type="AlphaFoldDB" id="A0A371HJL4"/>
<reference evidence="2" key="1">
    <citation type="submission" date="2018-05" db="EMBL/GenBank/DDBJ databases">
        <title>Draft genome of Mucuna pruriens seed.</title>
        <authorList>
            <person name="Nnadi N.E."/>
            <person name="Vos R."/>
            <person name="Hasami M.H."/>
            <person name="Devisetty U.K."/>
            <person name="Aguiy J.C."/>
        </authorList>
    </citation>
    <scope>NUCLEOTIDE SEQUENCE [LARGE SCALE GENOMIC DNA]</scope>
    <source>
        <strain evidence="2">JCA_2017</strain>
    </source>
</reference>
<gene>
    <name evidence="2" type="ORF">CR513_13493</name>
</gene>
<organism evidence="2 3">
    <name type="scientific">Mucuna pruriens</name>
    <name type="common">Velvet bean</name>
    <name type="synonym">Dolichos pruriens</name>
    <dbReference type="NCBI Taxonomy" id="157652"/>
    <lineage>
        <taxon>Eukaryota</taxon>
        <taxon>Viridiplantae</taxon>
        <taxon>Streptophyta</taxon>
        <taxon>Embryophyta</taxon>
        <taxon>Tracheophyta</taxon>
        <taxon>Spermatophyta</taxon>
        <taxon>Magnoliopsida</taxon>
        <taxon>eudicotyledons</taxon>
        <taxon>Gunneridae</taxon>
        <taxon>Pentapetalae</taxon>
        <taxon>rosids</taxon>
        <taxon>fabids</taxon>
        <taxon>Fabales</taxon>
        <taxon>Fabaceae</taxon>
        <taxon>Papilionoideae</taxon>
        <taxon>50 kb inversion clade</taxon>
        <taxon>NPAAA clade</taxon>
        <taxon>indigoferoid/millettioid clade</taxon>
        <taxon>Phaseoleae</taxon>
        <taxon>Mucuna</taxon>
    </lineage>
</organism>
<sequence>MNEVGHFGVIDTLSRIKFLPTTYALRAFSSKTLVKVSSAAPIPLRQSHQQPFSANKSGVADSLYDHGEYNSDGGFLKLSRTQKWVLGDKSAPINKKVATKLEREILLVSVLIGLACSGYCLITLSMQS</sequence>
<dbReference type="EMBL" id="QJKJ01002419">
    <property type="protein sequence ID" value="RDY02977.1"/>
    <property type="molecule type" value="Genomic_DNA"/>
</dbReference>
<evidence type="ECO:0000313" key="2">
    <source>
        <dbReference type="EMBL" id="RDY02977.1"/>
    </source>
</evidence>
<feature type="transmembrane region" description="Helical" evidence="1">
    <location>
        <begin position="105"/>
        <end position="126"/>
    </location>
</feature>
<keyword evidence="3" id="KW-1185">Reference proteome</keyword>
<dbReference type="Proteomes" id="UP000257109">
    <property type="component" value="Unassembled WGS sequence"/>
</dbReference>